<dbReference type="GO" id="GO:0005737">
    <property type="term" value="C:cytoplasm"/>
    <property type="evidence" value="ECO:0007669"/>
    <property type="project" value="TreeGrafter"/>
</dbReference>
<organism evidence="4 5">
    <name type="scientific">Oesophagostomum dentatum</name>
    <name type="common">Nodular worm</name>
    <dbReference type="NCBI Taxonomy" id="61180"/>
    <lineage>
        <taxon>Eukaryota</taxon>
        <taxon>Metazoa</taxon>
        <taxon>Ecdysozoa</taxon>
        <taxon>Nematoda</taxon>
        <taxon>Chromadorea</taxon>
        <taxon>Rhabditida</taxon>
        <taxon>Rhabditina</taxon>
        <taxon>Rhabditomorpha</taxon>
        <taxon>Strongyloidea</taxon>
        <taxon>Strongylidae</taxon>
        <taxon>Oesophagostomum</taxon>
    </lineage>
</organism>
<gene>
    <name evidence="4" type="ORF">OESDEN_24217</name>
</gene>
<name>A0A0B1RSX7_OESDE</name>
<dbReference type="GO" id="GO:0016020">
    <property type="term" value="C:membrane"/>
    <property type="evidence" value="ECO:0007669"/>
    <property type="project" value="TreeGrafter"/>
</dbReference>
<dbReference type="FunFam" id="2.60.40.1910:FF:000006">
    <property type="entry name" value="Aminopeptidase"/>
    <property type="match status" value="1"/>
</dbReference>
<reference evidence="4 5" key="1">
    <citation type="submission" date="2014-03" db="EMBL/GenBank/DDBJ databases">
        <title>Draft genome of the hookworm Oesophagostomum dentatum.</title>
        <authorList>
            <person name="Mitreva M."/>
        </authorList>
    </citation>
    <scope>NUCLEOTIDE SEQUENCE [LARGE SCALE GENOMIC DNA]</scope>
    <source>
        <strain evidence="4 5">OD-Hann</strain>
    </source>
</reference>
<dbReference type="GO" id="GO:0070006">
    <property type="term" value="F:metalloaminopeptidase activity"/>
    <property type="evidence" value="ECO:0007669"/>
    <property type="project" value="TreeGrafter"/>
</dbReference>
<dbReference type="OrthoDB" id="10031169at2759"/>
<dbReference type="AlphaFoldDB" id="A0A0B1RSX7"/>
<dbReference type="InterPro" id="IPR014782">
    <property type="entry name" value="Peptidase_M1_dom"/>
</dbReference>
<dbReference type="PANTHER" id="PTHR11533">
    <property type="entry name" value="PROTEASE M1 ZINC METALLOPROTEASE"/>
    <property type="match status" value="1"/>
</dbReference>
<dbReference type="GO" id="GO:0043171">
    <property type="term" value="P:peptide catabolic process"/>
    <property type="evidence" value="ECO:0007669"/>
    <property type="project" value="TreeGrafter"/>
</dbReference>
<dbReference type="Gene3D" id="1.25.50.20">
    <property type="match status" value="1"/>
</dbReference>
<dbReference type="Pfam" id="PF01433">
    <property type="entry name" value="Peptidase_M1"/>
    <property type="match status" value="1"/>
</dbReference>
<proteinExistence type="inferred from homology"/>
<dbReference type="InterPro" id="IPR050344">
    <property type="entry name" value="Peptidase_M1_aminopeptidases"/>
</dbReference>
<accession>A0A0B1RSX7</accession>
<evidence type="ECO:0008006" key="6">
    <source>
        <dbReference type="Google" id="ProtNLM"/>
    </source>
</evidence>
<evidence type="ECO:0000256" key="1">
    <source>
        <dbReference type="ARBA" id="ARBA00010136"/>
    </source>
</evidence>
<evidence type="ECO:0000259" key="3">
    <source>
        <dbReference type="Pfam" id="PF11838"/>
    </source>
</evidence>
<comment type="similarity">
    <text evidence="1">Belongs to the peptidase M1 family.</text>
</comment>
<dbReference type="Gene3D" id="2.60.40.1910">
    <property type="match status" value="1"/>
</dbReference>
<feature type="non-terminal residue" evidence="4">
    <location>
        <position position="333"/>
    </location>
</feature>
<dbReference type="EMBL" id="KN612029">
    <property type="protein sequence ID" value="KHJ76163.1"/>
    <property type="molecule type" value="Genomic_DNA"/>
</dbReference>
<dbReference type="GO" id="GO:0005615">
    <property type="term" value="C:extracellular space"/>
    <property type="evidence" value="ECO:0007669"/>
    <property type="project" value="TreeGrafter"/>
</dbReference>
<dbReference type="Proteomes" id="UP000053660">
    <property type="component" value="Unassembled WGS sequence"/>
</dbReference>
<dbReference type="InterPro" id="IPR027268">
    <property type="entry name" value="Peptidase_M4/M1_CTD_sf"/>
</dbReference>
<keyword evidence="5" id="KW-1185">Reference proteome</keyword>
<dbReference type="InterPro" id="IPR024571">
    <property type="entry name" value="ERAP1-like_C_dom"/>
</dbReference>
<evidence type="ECO:0000313" key="4">
    <source>
        <dbReference type="EMBL" id="KHJ76163.1"/>
    </source>
</evidence>
<dbReference type="SUPFAM" id="SSF55486">
    <property type="entry name" value="Metalloproteases ('zincins'), catalytic domain"/>
    <property type="match status" value="1"/>
</dbReference>
<dbReference type="PANTHER" id="PTHR11533:SF299">
    <property type="entry name" value="AMINOPEPTIDASE"/>
    <property type="match status" value="1"/>
</dbReference>
<feature type="domain" description="ERAP1-like C-terminal" evidence="3">
    <location>
        <begin position="207"/>
        <end position="322"/>
    </location>
</feature>
<protein>
    <recommendedName>
        <fullName evidence="6">Peptidase family M1</fullName>
    </recommendedName>
</protein>
<dbReference type="Gene3D" id="1.10.390.10">
    <property type="entry name" value="Neutral Protease Domain 2"/>
    <property type="match status" value="1"/>
</dbReference>
<dbReference type="Pfam" id="PF11838">
    <property type="entry name" value="ERAP1_C"/>
    <property type="match status" value="1"/>
</dbReference>
<sequence length="333" mass="38370">MEYFLLQKLFDGNIDAKNYLTSESLERALIEDARSSSHPLTLNIETTAEAQEILDQLTADKGAALLRMFETVVGEKTFQKGVQSYLQTHANGNANYTDFWDAIDNAIGGKLKAWDGNKFKMEEFADNWVLQMGYPVVDVYRLDPKTIELTQRRFKLDHLTPERARYRNALYWYKWDVPLFYEINGKKADMTWLHEAVRLPLNLSDTLLINPESLGYYRVNYDEQGWLAFADQLKKDHQKYPPSARARLISDALALAEAGLLPYEQAFGIVEYLPQETDSLPWAIALRGLRNLYERLSRSELEEDAQKFVVEKMAEIFKSLDLDNLSAPSEGQF</sequence>
<dbReference type="GO" id="GO:0008270">
    <property type="term" value="F:zinc ion binding"/>
    <property type="evidence" value="ECO:0007669"/>
    <property type="project" value="InterPro"/>
</dbReference>
<feature type="domain" description="Peptidase M1 membrane alanine aminopeptidase" evidence="2">
    <location>
        <begin position="1"/>
        <end position="126"/>
    </location>
</feature>
<dbReference type="GO" id="GO:0042277">
    <property type="term" value="F:peptide binding"/>
    <property type="evidence" value="ECO:0007669"/>
    <property type="project" value="TreeGrafter"/>
</dbReference>
<dbReference type="GO" id="GO:0006508">
    <property type="term" value="P:proteolysis"/>
    <property type="evidence" value="ECO:0007669"/>
    <property type="project" value="TreeGrafter"/>
</dbReference>
<evidence type="ECO:0000259" key="2">
    <source>
        <dbReference type="Pfam" id="PF01433"/>
    </source>
</evidence>
<evidence type="ECO:0000313" key="5">
    <source>
        <dbReference type="Proteomes" id="UP000053660"/>
    </source>
</evidence>